<proteinExistence type="predicted"/>
<protein>
    <recommendedName>
        <fullName evidence="2">Phytanoyl-CoA dioxygenase family protein</fullName>
    </recommendedName>
</protein>
<accession>A0AA97AIA9</accession>
<dbReference type="EMBL" id="CP053586">
    <property type="protein sequence ID" value="WNZ21692.1"/>
    <property type="molecule type" value="Genomic_DNA"/>
</dbReference>
<dbReference type="GO" id="GO:0016706">
    <property type="term" value="F:2-oxoglutarate-dependent dioxygenase activity"/>
    <property type="evidence" value="ECO:0007669"/>
    <property type="project" value="UniProtKB-ARBA"/>
</dbReference>
<gene>
    <name evidence="1" type="ORF">HJG54_01630</name>
</gene>
<evidence type="ECO:0008006" key="2">
    <source>
        <dbReference type="Google" id="ProtNLM"/>
    </source>
</evidence>
<dbReference type="Gene3D" id="2.60.120.620">
    <property type="entry name" value="q2cbj1_9rhob like domain"/>
    <property type="match status" value="1"/>
</dbReference>
<dbReference type="RefSeq" id="WP_316432976.1">
    <property type="nucleotide sequence ID" value="NZ_CP053586.1"/>
</dbReference>
<dbReference type="Pfam" id="PF05721">
    <property type="entry name" value="PhyH"/>
    <property type="match status" value="1"/>
</dbReference>
<evidence type="ECO:0000313" key="1">
    <source>
        <dbReference type="EMBL" id="WNZ21692.1"/>
    </source>
</evidence>
<organism evidence="1">
    <name type="scientific">Leptolyngbya sp. NK1-12</name>
    <dbReference type="NCBI Taxonomy" id="2547451"/>
    <lineage>
        <taxon>Bacteria</taxon>
        <taxon>Bacillati</taxon>
        <taxon>Cyanobacteriota</taxon>
        <taxon>Cyanophyceae</taxon>
        <taxon>Leptolyngbyales</taxon>
        <taxon>Leptolyngbyaceae</taxon>
        <taxon>Leptolyngbya group</taxon>
        <taxon>Leptolyngbya</taxon>
    </lineage>
</organism>
<dbReference type="AlphaFoldDB" id="A0AA97AIA9"/>
<dbReference type="InterPro" id="IPR008775">
    <property type="entry name" value="Phytyl_CoA_dOase-like"/>
</dbReference>
<reference evidence="1" key="1">
    <citation type="submission" date="2020-05" db="EMBL/GenBank/DDBJ databases">
        <authorList>
            <person name="Zhu T."/>
            <person name="Keshari N."/>
            <person name="Lu X."/>
        </authorList>
    </citation>
    <scope>NUCLEOTIDE SEQUENCE</scope>
    <source>
        <strain evidence="1">NK1-12</strain>
    </source>
</reference>
<dbReference type="SUPFAM" id="SSF51197">
    <property type="entry name" value="Clavaminate synthase-like"/>
    <property type="match status" value="1"/>
</dbReference>
<name>A0AA97AIA9_9CYAN</name>
<sequence>MTTIYFDSRVPDDLRRQRLYDGHIFTYSPCPSTVALCDHARTMIEAAFAGLDPLYAQYHMPVEEYVAIVAPLKPKFIHHPKTKQLIRNILIEFGCDLDKTYLDVPRLRMVTSDGYLTSGVGYAHHPHRDTWFSAPMCQINWWLPIYDFESESALAFHPAYWNRPIRNGSREFSYYEWNTFGRKNAAQHIRADTRKQPHAEEPIDLEPELRVVCETGGAILFSPAHLHSTVPNTSGRTRYSIDFRTVHWSEVATQSGAPNADSNPRDTALRDFLRASDLAPFPAEIVALYEKEPPARADLNLVFRPTEIALESALKIKSKK</sequence>